<dbReference type="EMBL" id="OU015584">
    <property type="protein sequence ID" value="CAG5087618.1"/>
    <property type="molecule type" value="Genomic_DNA"/>
</dbReference>
<name>A0A916JQU4_9FLAO</name>
<evidence type="ECO:0000313" key="3">
    <source>
        <dbReference type="Proteomes" id="UP000683507"/>
    </source>
</evidence>
<reference evidence="2" key="1">
    <citation type="submission" date="2021-04" db="EMBL/GenBank/DDBJ databases">
        <authorList>
            <person name="Rodrigo-Torres L."/>
            <person name="Arahal R. D."/>
            <person name="Lucena T."/>
        </authorList>
    </citation>
    <scope>NUCLEOTIDE SEQUENCE</scope>
    <source>
        <strain evidence="2">AS29M-1</strain>
    </source>
</reference>
<keyword evidence="1" id="KW-1133">Transmembrane helix</keyword>
<feature type="transmembrane region" description="Helical" evidence="1">
    <location>
        <begin position="40"/>
        <end position="59"/>
    </location>
</feature>
<keyword evidence="1" id="KW-0812">Transmembrane</keyword>
<keyword evidence="3" id="KW-1185">Reference proteome</keyword>
<gene>
    <name evidence="2" type="ORF">CRYO30217_03528</name>
</gene>
<dbReference type="Proteomes" id="UP000683507">
    <property type="component" value="Chromosome"/>
</dbReference>
<organism evidence="2 3">
    <name type="scientific">Parvicella tangerina</name>
    <dbReference type="NCBI Taxonomy" id="2829795"/>
    <lineage>
        <taxon>Bacteria</taxon>
        <taxon>Pseudomonadati</taxon>
        <taxon>Bacteroidota</taxon>
        <taxon>Flavobacteriia</taxon>
        <taxon>Flavobacteriales</taxon>
        <taxon>Parvicellaceae</taxon>
        <taxon>Parvicella</taxon>
    </lineage>
</organism>
<proteinExistence type="predicted"/>
<evidence type="ECO:0000256" key="1">
    <source>
        <dbReference type="SAM" id="Phobius"/>
    </source>
</evidence>
<dbReference type="KEGG" id="ptan:CRYO30217_03528"/>
<keyword evidence="1" id="KW-0472">Membrane</keyword>
<sequence>MKDAKVNMNRPPLSEEDIDKAKDFDQLMKMNVEPPIKIKWGKIGGVIAVIAGVLGYIFWPSNKEDNKEEVRAISASQVNNEFFEQTSLDKTTYTINGSLGDSITTKNGTLIIVPPNAFKDMDGNIISDDVELSFREFHDVPSIFASNIDMTYDSSGLEYHFESAGMFEIGGTKDGDEIAVNDENPIIVELNSQYTGSHYNLYFMDPDGDWEFVKKDTAKLLDMLPESEGSMIADIPTDPMEYSEVKQKWIKYDKARGVYDLKLKNAGLIIPKEADDELFSVKLNFKSDQFPELKGYKNVLFEVTEENKDFDKSLAKQKWTDIELSKSSGDYIMTLFGSQKIDLLVRPVFTAIDMEDAQGNFEELFAAYDAAHQHVLSSAREEMQEAYQSFKATEDSVINVINTTINQMAWNSELDNKKSTVKRVFEVDNFGFWNSDCPQNLPKGQDVIPVFVNADEVKDTLTFENLYIAEYDKNAFYTYWGVWGQKKYVDENGKEKTAFEGPSFTFNPKSETVLWAITNKGELAVIIPEELSKVSFNEDEATTIKMKLHKNIVSANKIKEAIGWN</sequence>
<evidence type="ECO:0000313" key="2">
    <source>
        <dbReference type="EMBL" id="CAG5087618.1"/>
    </source>
</evidence>
<dbReference type="RefSeq" id="WP_258543700.1">
    <property type="nucleotide sequence ID" value="NZ_OU015584.1"/>
</dbReference>
<protein>
    <submittedName>
        <fullName evidence="2">Uncharacterized protein</fullName>
    </submittedName>
</protein>
<accession>A0A916JQU4</accession>
<dbReference type="AlphaFoldDB" id="A0A916JQU4"/>